<reference evidence="2 3" key="1">
    <citation type="submission" date="2024-09" db="EMBL/GenBank/DDBJ databases">
        <authorList>
            <person name="Sun Q."/>
            <person name="Mori K."/>
        </authorList>
    </citation>
    <scope>NUCLEOTIDE SEQUENCE [LARGE SCALE GENOMIC DNA]</scope>
    <source>
        <strain evidence="2 3">TBRC 0563</strain>
    </source>
</reference>
<organism evidence="2 3">
    <name type="scientific">Actinoallomurus acaciae</name>
    <dbReference type="NCBI Taxonomy" id="502577"/>
    <lineage>
        <taxon>Bacteria</taxon>
        <taxon>Bacillati</taxon>
        <taxon>Actinomycetota</taxon>
        <taxon>Actinomycetes</taxon>
        <taxon>Streptosporangiales</taxon>
        <taxon>Thermomonosporaceae</taxon>
        <taxon>Actinoallomurus</taxon>
    </lineage>
</organism>
<protein>
    <submittedName>
        <fullName evidence="2">Phytoene desaturase</fullName>
    </submittedName>
</protein>
<evidence type="ECO:0000313" key="3">
    <source>
        <dbReference type="Proteomes" id="UP001589627"/>
    </source>
</evidence>
<evidence type="ECO:0000256" key="1">
    <source>
        <dbReference type="SAM" id="MobiDB-lite"/>
    </source>
</evidence>
<gene>
    <name evidence="2" type="ORF">ACFFNX_49635</name>
</gene>
<evidence type="ECO:0000313" key="2">
    <source>
        <dbReference type="EMBL" id="MFB9840239.1"/>
    </source>
</evidence>
<feature type="region of interest" description="Disordered" evidence="1">
    <location>
        <begin position="1"/>
        <end position="46"/>
    </location>
</feature>
<feature type="non-terminal residue" evidence="2">
    <location>
        <position position="1"/>
    </location>
</feature>
<comment type="caution">
    <text evidence="2">The sequence shown here is derived from an EMBL/GenBank/DDBJ whole genome shotgun (WGS) entry which is preliminary data.</text>
</comment>
<name>A0ABV5YYS3_9ACTN</name>
<sequence>AVTGNPASDRPLPVTRPTATDPALAPNGRQLLSAPIPGPAMSEGAGGHAASAYAEKLAALIATRCGLHGTAETLAALDQGLIPGTPTASACTYGRAEPSGPALARTSDNVVLSGRGTVPGLDVPMALLSGRQAADRVTGTPAPRPRLYAGRT</sequence>
<dbReference type="Proteomes" id="UP001589627">
    <property type="component" value="Unassembled WGS sequence"/>
</dbReference>
<proteinExistence type="predicted"/>
<keyword evidence="3" id="KW-1185">Reference proteome</keyword>
<dbReference type="EMBL" id="JBHLZP010000986">
    <property type="protein sequence ID" value="MFB9840239.1"/>
    <property type="molecule type" value="Genomic_DNA"/>
</dbReference>
<accession>A0ABV5YYS3</accession>